<organism evidence="2 3">
    <name type="scientific">Megaselia scalaris</name>
    <name type="common">Humpbacked fly</name>
    <name type="synonym">Phora scalaris</name>
    <dbReference type="NCBI Taxonomy" id="36166"/>
    <lineage>
        <taxon>Eukaryota</taxon>
        <taxon>Metazoa</taxon>
        <taxon>Ecdysozoa</taxon>
        <taxon>Arthropoda</taxon>
        <taxon>Hexapoda</taxon>
        <taxon>Insecta</taxon>
        <taxon>Pterygota</taxon>
        <taxon>Neoptera</taxon>
        <taxon>Endopterygota</taxon>
        <taxon>Diptera</taxon>
        <taxon>Brachycera</taxon>
        <taxon>Muscomorpha</taxon>
        <taxon>Platypezoidea</taxon>
        <taxon>Phoridae</taxon>
        <taxon>Megaseliini</taxon>
        <taxon>Megaselia</taxon>
    </lineage>
</organism>
<protein>
    <submittedName>
        <fullName evidence="2">Uncharacterized protein</fullName>
    </submittedName>
</protein>
<evidence type="ECO:0000313" key="2">
    <source>
        <dbReference type="EnsemblMetazoa" id="MESCA006975-PA"/>
    </source>
</evidence>
<keyword evidence="3" id="KW-1185">Reference proteome</keyword>
<reference evidence="3" key="1">
    <citation type="submission" date="2013-02" db="EMBL/GenBank/DDBJ databases">
        <authorList>
            <person name="Hughes D."/>
        </authorList>
    </citation>
    <scope>NUCLEOTIDE SEQUENCE</scope>
    <source>
        <strain>Durham</strain>
        <strain evidence="3">NC isolate 2 -- Noor lab</strain>
    </source>
</reference>
<dbReference type="EnsemblMetazoa" id="MESCA006975-RA">
    <property type="protein sequence ID" value="MESCA006975-PA"/>
    <property type="gene ID" value="MESCA006975"/>
</dbReference>
<dbReference type="HOGENOM" id="CLU_1818013_0_0_1"/>
<evidence type="ECO:0000256" key="1">
    <source>
        <dbReference type="SAM" id="MobiDB-lite"/>
    </source>
</evidence>
<dbReference type="AlphaFoldDB" id="T1GTE5"/>
<feature type="region of interest" description="Disordered" evidence="1">
    <location>
        <begin position="1"/>
        <end position="37"/>
    </location>
</feature>
<dbReference type="EMBL" id="CAQQ02163593">
    <property type="status" value="NOT_ANNOTATED_CDS"/>
    <property type="molecule type" value="Genomic_DNA"/>
</dbReference>
<sequence length="142" mass="16582">MEMNTRISTRKRHGQRDQNIDLERHNPRNHRIHTRSKKDLASCHLTKHQAGVGFIIRGKARYCVSRWTPIKNTTLCPGYENGKNTLILTRKPHGQRVKKIDLEQDLKRILQDYDLDIMAIQDIRKWKGPGKIEDSGSYLLSL</sequence>
<reference evidence="2" key="2">
    <citation type="submission" date="2015-06" db="UniProtKB">
        <authorList>
            <consortium name="EnsemblMetazoa"/>
        </authorList>
    </citation>
    <scope>IDENTIFICATION</scope>
</reference>
<proteinExistence type="predicted"/>
<evidence type="ECO:0000313" key="3">
    <source>
        <dbReference type="Proteomes" id="UP000015102"/>
    </source>
</evidence>
<accession>T1GTE5</accession>
<feature type="compositionally biased region" description="Basic residues" evidence="1">
    <location>
        <begin position="27"/>
        <end position="36"/>
    </location>
</feature>
<dbReference type="Proteomes" id="UP000015102">
    <property type="component" value="Unassembled WGS sequence"/>
</dbReference>
<dbReference type="EMBL" id="CAQQ02163594">
    <property type="status" value="NOT_ANNOTATED_CDS"/>
    <property type="molecule type" value="Genomic_DNA"/>
</dbReference>
<feature type="compositionally biased region" description="Basic and acidic residues" evidence="1">
    <location>
        <begin position="15"/>
        <end position="26"/>
    </location>
</feature>
<name>T1GTE5_MEGSC</name>